<sequence length="338" mass="38028">MCNSINRLWTLLCYVCIGDCWDGDSNNFPSPGTSHGAWTHEIFYLPLGFLGFVGARDVGNRVENGHKISSLMGKGRSRKVEICGTGGGLKSGEAWDMMVGDGSRIMRHEHRMQSWMPHQSSTFTTCSHSVPQSVSLSRKGAEKPTKEDRSSNRKDHAYADQKLKEKIEVAELLMTKMSQFQDQPSTDHHLQEQEQEQEAQGNIHDPELIQEKGGDNHVDDPVPSQEPGRPSLGELSAVDEENEGFRTPTSMEHKIPAITECPPAPRKPTATRAIPMKRRISKVPRRLQFEEFEVLIPPKILASLLSRLMKPSRDERKENGPRDLDDAVKLKLQAMKER</sequence>
<dbReference type="AlphaFoldDB" id="A0A438DEI5"/>
<keyword evidence="4" id="KW-0732">Signal</keyword>
<feature type="compositionally biased region" description="Basic and acidic residues" evidence="3">
    <location>
        <begin position="204"/>
        <end position="220"/>
    </location>
</feature>
<feature type="region of interest" description="Disordered" evidence="3">
    <location>
        <begin position="180"/>
        <end position="274"/>
    </location>
</feature>
<organism evidence="5 6">
    <name type="scientific">Vitis vinifera</name>
    <name type="common">Grape</name>
    <dbReference type="NCBI Taxonomy" id="29760"/>
    <lineage>
        <taxon>Eukaryota</taxon>
        <taxon>Viridiplantae</taxon>
        <taxon>Streptophyta</taxon>
        <taxon>Embryophyta</taxon>
        <taxon>Tracheophyta</taxon>
        <taxon>Spermatophyta</taxon>
        <taxon>Magnoliopsida</taxon>
        <taxon>eudicotyledons</taxon>
        <taxon>Gunneridae</taxon>
        <taxon>Pentapetalae</taxon>
        <taxon>rosids</taxon>
        <taxon>Vitales</taxon>
        <taxon>Vitaceae</taxon>
        <taxon>Viteae</taxon>
        <taxon>Vitis</taxon>
    </lineage>
</organism>
<evidence type="ECO:0000256" key="4">
    <source>
        <dbReference type="SAM" id="SignalP"/>
    </source>
</evidence>
<name>A0A438DEI5_VITVI</name>
<dbReference type="InterPro" id="IPR040389">
    <property type="entry name" value="SMR"/>
</dbReference>
<dbReference type="GO" id="GO:0004860">
    <property type="term" value="F:protein kinase inhibitor activity"/>
    <property type="evidence" value="ECO:0007669"/>
    <property type="project" value="UniProtKB-KW"/>
</dbReference>
<feature type="compositionally biased region" description="Basic and acidic residues" evidence="3">
    <location>
        <begin position="139"/>
        <end position="161"/>
    </location>
</feature>
<feature type="signal peptide" evidence="4">
    <location>
        <begin position="1"/>
        <end position="20"/>
    </location>
</feature>
<feature type="chain" id="PRO_5019255640" evidence="4">
    <location>
        <begin position="21"/>
        <end position="338"/>
    </location>
</feature>
<evidence type="ECO:0000256" key="2">
    <source>
        <dbReference type="ARBA" id="ARBA00023306"/>
    </source>
</evidence>
<dbReference type="Proteomes" id="UP000288805">
    <property type="component" value="Unassembled WGS sequence"/>
</dbReference>
<dbReference type="EMBL" id="QGNW01001665">
    <property type="protein sequence ID" value="RVW33806.1"/>
    <property type="molecule type" value="Genomic_DNA"/>
</dbReference>
<protein>
    <submittedName>
        <fullName evidence="5">Uncharacterized protein</fullName>
    </submittedName>
</protein>
<dbReference type="PANTHER" id="PTHR33142:SF114">
    <property type="entry name" value="CYCLIN-DEPENDENT PROTEIN KINASE INHIBITOR SMR14"/>
    <property type="match status" value="1"/>
</dbReference>
<keyword evidence="2" id="KW-0131">Cell cycle</keyword>
<evidence type="ECO:0000313" key="6">
    <source>
        <dbReference type="Proteomes" id="UP000288805"/>
    </source>
</evidence>
<keyword evidence="1" id="KW-0649">Protein kinase inhibitor</keyword>
<proteinExistence type="predicted"/>
<feature type="compositionally biased region" description="Polar residues" evidence="3">
    <location>
        <begin position="116"/>
        <end position="136"/>
    </location>
</feature>
<evidence type="ECO:0000256" key="3">
    <source>
        <dbReference type="SAM" id="MobiDB-lite"/>
    </source>
</evidence>
<dbReference type="PANTHER" id="PTHR33142">
    <property type="entry name" value="CYCLIN-DEPENDENT PROTEIN KINASE INHIBITOR SMR13"/>
    <property type="match status" value="1"/>
</dbReference>
<feature type="region of interest" description="Disordered" evidence="3">
    <location>
        <begin position="113"/>
        <end position="161"/>
    </location>
</feature>
<reference evidence="5 6" key="1">
    <citation type="journal article" date="2018" name="PLoS Genet.">
        <title>Population sequencing reveals clonal diversity and ancestral inbreeding in the grapevine cultivar Chardonnay.</title>
        <authorList>
            <person name="Roach M.J."/>
            <person name="Johnson D.L."/>
            <person name="Bohlmann J."/>
            <person name="van Vuuren H.J."/>
            <person name="Jones S.J."/>
            <person name="Pretorius I.S."/>
            <person name="Schmidt S.A."/>
            <person name="Borneman A.R."/>
        </authorList>
    </citation>
    <scope>NUCLEOTIDE SEQUENCE [LARGE SCALE GENOMIC DNA]</scope>
    <source>
        <strain evidence="6">cv. Chardonnay</strain>
        <tissue evidence="5">Leaf</tissue>
    </source>
</reference>
<feature type="region of interest" description="Disordered" evidence="3">
    <location>
        <begin position="309"/>
        <end position="338"/>
    </location>
</feature>
<dbReference type="GO" id="GO:0032875">
    <property type="term" value="P:regulation of DNA endoreduplication"/>
    <property type="evidence" value="ECO:0007669"/>
    <property type="project" value="InterPro"/>
</dbReference>
<comment type="caution">
    <text evidence="5">The sequence shown here is derived from an EMBL/GenBank/DDBJ whole genome shotgun (WGS) entry which is preliminary data.</text>
</comment>
<evidence type="ECO:0000313" key="5">
    <source>
        <dbReference type="EMBL" id="RVW33806.1"/>
    </source>
</evidence>
<evidence type="ECO:0000256" key="1">
    <source>
        <dbReference type="ARBA" id="ARBA00023013"/>
    </source>
</evidence>
<accession>A0A438DEI5</accession>
<gene>
    <name evidence="5" type="ORF">CK203_074827</name>
</gene>
<feature type="compositionally biased region" description="Basic and acidic residues" evidence="3">
    <location>
        <begin position="311"/>
        <end position="338"/>
    </location>
</feature>